<dbReference type="PROSITE" id="PS51318">
    <property type="entry name" value="TAT"/>
    <property type="match status" value="1"/>
</dbReference>
<reference evidence="2" key="1">
    <citation type="journal article" date="2014" name="Int. J. Syst. Evol. Microbiol.">
        <title>Complete genome sequence of Corynebacterium casei LMG S-19264T (=DSM 44701T), isolated from a smear-ripened cheese.</title>
        <authorList>
            <consortium name="US DOE Joint Genome Institute (JGI-PGF)"/>
            <person name="Walter F."/>
            <person name="Albersmeier A."/>
            <person name="Kalinowski J."/>
            <person name="Ruckert C."/>
        </authorList>
    </citation>
    <scope>NUCLEOTIDE SEQUENCE</scope>
    <source>
        <strain evidence="2">CGMCC 1.10749</strain>
    </source>
</reference>
<dbReference type="EMBL" id="BMEA01000004">
    <property type="protein sequence ID" value="GGB88433.1"/>
    <property type="molecule type" value="Genomic_DNA"/>
</dbReference>
<proteinExistence type="predicted"/>
<dbReference type="RefSeq" id="WP_035947924.1">
    <property type="nucleotide sequence ID" value="NZ_BMEA01000004.1"/>
</dbReference>
<dbReference type="InterPro" id="IPR006311">
    <property type="entry name" value="TAT_signal"/>
</dbReference>
<gene>
    <name evidence="2" type="ORF">GCM10011314_30300</name>
</gene>
<name>A0A8H9FUY7_9MICO</name>
<feature type="chain" id="PRO_5034401305" evidence="1">
    <location>
        <begin position="27"/>
        <end position="168"/>
    </location>
</feature>
<evidence type="ECO:0000313" key="3">
    <source>
        <dbReference type="Proteomes" id="UP000628079"/>
    </source>
</evidence>
<feature type="signal peptide" evidence="1">
    <location>
        <begin position="1"/>
        <end position="26"/>
    </location>
</feature>
<dbReference type="Proteomes" id="UP000628079">
    <property type="component" value="Unassembled WGS sequence"/>
</dbReference>
<dbReference type="AlphaFoldDB" id="A0A8H9FUY7"/>
<comment type="caution">
    <text evidence="2">The sequence shown here is derived from an EMBL/GenBank/DDBJ whole genome shotgun (WGS) entry which is preliminary data.</text>
</comment>
<organism evidence="2 3">
    <name type="scientific">Knoellia flava</name>
    <dbReference type="NCBI Taxonomy" id="913969"/>
    <lineage>
        <taxon>Bacteria</taxon>
        <taxon>Bacillati</taxon>
        <taxon>Actinomycetota</taxon>
        <taxon>Actinomycetes</taxon>
        <taxon>Micrococcales</taxon>
        <taxon>Intrasporangiaceae</taxon>
        <taxon>Knoellia</taxon>
    </lineage>
</organism>
<accession>A0A8H9FUY7</accession>
<evidence type="ECO:0000313" key="2">
    <source>
        <dbReference type="EMBL" id="GGB88433.1"/>
    </source>
</evidence>
<keyword evidence="1" id="KW-0732">Signal</keyword>
<reference evidence="2" key="2">
    <citation type="submission" date="2020-09" db="EMBL/GenBank/DDBJ databases">
        <authorList>
            <person name="Sun Q."/>
            <person name="Zhou Y."/>
        </authorList>
    </citation>
    <scope>NUCLEOTIDE SEQUENCE</scope>
    <source>
        <strain evidence="2">CGMCC 1.10749</strain>
    </source>
</reference>
<evidence type="ECO:0000256" key="1">
    <source>
        <dbReference type="SAM" id="SignalP"/>
    </source>
</evidence>
<protein>
    <submittedName>
        <fullName evidence="2">Uncharacterized protein</fullName>
    </submittedName>
</protein>
<sequence>MNRRRSLAAAASAAALVALTAPTATAGATRTVETRDFTIPVHEQTSEACGFPVSLHVWGWFNVVTHTDGAGNVTKEIRNYLFRGELTANGVTVQGVTHGPDVTTYHDDGTATAMVLGVVNRRVPGAGTVTLASGLTINNIDREGEEVVIFHSGPEEESIAEVCSAFTA</sequence>